<dbReference type="AlphaFoldDB" id="A0A0D3J2J9"/>
<dbReference type="EnsemblProtists" id="EOD17734">
    <property type="protein sequence ID" value="EOD17734"/>
    <property type="gene ID" value="EMIHUDRAFT_451301"/>
</dbReference>
<dbReference type="Pfam" id="PF02037">
    <property type="entry name" value="SAP"/>
    <property type="match status" value="1"/>
</dbReference>
<reference evidence="3" key="1">
    <citation type="journal article" date="2013" name="Nature">
        <title>Pan genome of the phytoplankton Emiliania underpins its global distribution.</title>
        <authorList>
            <person name="Read B.A."/>
            <person name="Kegel J."/>
            <person name="Klute M.J."/>
            <person name="Kuo A."/>
            <person name="Lefebvre S.C."/>
            <person name="Maumus F."/>
            <person name="Mayer C."/>
            <person name="Miller J."/>
            <person name="Monier A."/>
            <person name="Salamov A."/>
            <person name="Young J."/>
            <person name="Aguilar M."/>
            <person name="Claverie J.M."/>
            <person name="Frickenhaus S."/>
            <person name="Gonzalez K."/>
            <person name="Herman E.K."/>
            <person name="Lin Y.C."/>
            <person name="Napier J."/>
            <person name="Ogata H."/>
            <person name="Sarno A.F."/>
            <person name="Shmutz J."/>
            <person name="Schroeder D."/>
            <person name="de Vargas C."/>
            <person name="Verret F."/>
            <person name="von Dassow P."/>
            <person name="Valentin K."/>
            <person name="Van de Peer Y."/>
            <person name="Wheeler G."/>
            <person name="Dacks J.B."/>
            <person name="Delwiche C.F."/>
            <person name="Dyhrman S.T."/>
            <person name="Glockner G."/>
            <person name="John U."/>
            <person name="Richards T."/>
            <person name="Worden A.Z."/>
            <person name="Zhang X."/>
            <person name="Grigoriev I.V."/>
            <person name="Allen A.E."/>
            <person name="Bidle K."/>
            <person name="Borodovsky M."/>
            <person name="Bowler C."/>
            <person name="Brownlee C."/>
            <person name="Cock J.M."/>
            <person name="Elias M."/>
            <person name="Gladyshev V.N."/>
            <person name="Groth M."/>
            <person name="Guda C."/>
            <person name="Hadaegh A."/>
            <person name="Iglesias-Rodriguez M.D."/>
            <person name="Jenkins J."/>
            <person name="Jones B.M."/>
            <person name="Lawson T."/>
            <person name="Leese F."/>
            <person name="Lindquist E."/>
            <person name="Lobanov A."/>
            <person name="Lomsadze A."/>
            <person name="Malik S.B."/>
            <person name="Marsh M.E."/>
            <person name="Mackinder L."/>
            <person name="Mock T."/>
            <person name="Mueller-Roeber B."/>
            <person name="Pagarete A."/>
            <person name="Parker M."/>
            <person name="Probert I."/>
            <person name="Quesneville H."/>
            <person name="Raines C."/>
            <person name="Rensing S.A."/>
            <person name="Riano-Pachon D.M."/>
            <person name="Richier S."/>
            <person name="Rokitta S."/>
            <person name="Shiraiwa Y."/>
            <person name="Soanes D.M."/>
            <person name="van der Giezen M."/>
            <person name="Wahlund T.M."/>
            <person name="Williams B."/>
            <person name="Wilson W."/>
            <person name="Wolfe G."/>
            <person name="Wurch L.L."/>
        </authorList>
    </citation>
    <scope>NUCLEOTIDE SEQUENCE</scope>
</reference>
<dbReference type="PROSITE" id="PS50800">
    <property type="entry name" value="SAP"/>
    <property type="match status" value="1"/>
</dbReference>
<sequence length="114" mass="12613">MSSSLLARSEEVTLRRLSAKELKARCAATGVAKGGTKEEMVSRLLNPAAHQVKARAVKKRSRRVIVCSDDDDEEQETEEEQDTCPSCLRPIDAEEFIHPFNGNCHACQEKEGLA</sequence>
<dbReference type="SMART" id="SM00513">
    <property type="entry name" value="SAP"/>
    <property type="match status" value="1"/>
</dbReference>
<dbReference type="PaxDb" id="2903-EOD15537"/>
<dbReference type="GeneID" id="17261684"/>
<reference evidence="2" key="2">
    <citation type="submission" date="2024-10" db="UniProtKB">
        <authorList>
            <consortium name="EnsemblProtists"/>
        </authorList>
    </citation>
    <scope>IDENTIFICATION</scope>
</reference>
<dbReference type="KEGG" id="ehx:EMIHUDRAFT_451301"/>
<organism evidence="2 3">
    <name type="scientific">Emiliania huxleyi (strain CCMP1516)</name>
    <dbReference type="NCBI Taxonomy" id="280463"/>
    <lineage>
        <taxon>Eukaryota</taxon>
        <taxon>Haptista</taxon>
        <taxon>Haptophyta</taxon>
        <taxon>Prymnesiophyceae</taxon>
        <taxon>Isochrysidales</taxon>
        <taxon>Noelaerhabdaceae</taxon>
        <taxon>Emiliania</taxon>
    </lineage>
</organism>
<protein>
    <recommendedName>
        <fullName evidence="1">SAP domain-containing protein</fullName>
    </recommendedName>
</protein>
<dbReference type="RefSeq" id="XP_005770163.1">
    <property type="nucleotide sequence ID" value="XM_005770106.1"/>
</dbReference>
<dbReference type="InterPro" id="IPR003034">
    <property type="entry name" value="SAP_dom"/>
</dbReference>
<accession>A0A0D3J2J9</accession>
<dbReference type="GeneID" id="17263942"/>
<name>A0A0D3J2J9_EMIH1</name>
<dbReference type="KEGG" id="ehx:EMIHUDRAFT_459303"/>
<evidence type="ECO:0000313" key="2">
    <source>
        <dbReference type="EnsemblProtists" id="EOD17734"/>
    </source>
</evidence>
<dbReference type="RefSeq" id="XP_005767966.1">
    <property type="nucleotide sequence ID" value="XM_005767909.1"/>
</dbReference>
<proteinExistence type="predicted"/>
<evidence type="ECO:0000313" key="3">
    <source>
        <dbReference type="Proteomes" id="UP000013827"/>
    </source>
</evidence>
<keyword evidence="3" id="KW-1185">Reference proteome</keyword>
<feature type="domain" description="SAP" evidence="1">
    <location>
        <begin position="14"/>
        <end position="48"/>
    </location>
</feature>
<dbReference type="HOGENOM" id="CLU_2125774_0_0_1"/>
<dbReference type="EnsemblProtists" id="EOD15537">
    <property type="protein sequence ID" value="EOD15537"/>
    <property type="gene ID" value="EMIHUDRAFT_459303"/>
</dbReference>
<evidence type="ECO:0000259" key="1">
    <source>
        <dbReference type="PROSITE" id="PS50800"/>
    </source>
</evidence>
<dbReference type="Proteomes" id="UP000013827">
    <property type="component" value="Unassembled WGS sequence"/>
</dbReference>